<keyword evidence="2" id="KW-1133">Transmembrane helix</keyword>
<dbReference type="Gene3D" id="2.30.110.10">
    <property type="entry name" value="Electron Transport, Fmn-binding Protein, Chain A"/>
    <property type="match status" value="1"/>
</dbReference>
<organism evidence="3 4">
    <name type="scientific">Fibroporia radiculosa</name>
    <dbReference type="NCBI Taxonomy" id="599839"/>
    <lineage>
        <taxon>Eukaryota</taxon>
        <taxon>Fungi</taxon>
        <taxon>Dikarya</taxon>
        <taxon>Basidiomycota</taxon>
        <taxon>Agaricomycotina</taxon>
        <taxon>Agaricomycetes</taxon>
        <taxon>Polyporales</taxon>
        <taxon>Fibroporiaceae</taxon>
        <taxon>Fibroporia</taxon>
    </lineage>
</organism>
<dbReference type="Proteomes" id="UP000006352">
    <property type="component" value="Unassembled WGS sequence"/>
</dbReference>
<keyword evidence="4" id="KW-1185">Reference proteome</keyword>
<feature type="region of interest" description="Disordered" evidence="1">
    <location>
        <begin position="211"/>
        <end position="252"/>
    </location>
</feature>
<dbReference type="OrthoDB" id="539398at2759"/>
<feature type="compositionally biased region" description="Low complexity" evidence="1">
    <location>
        <begin position="228"/>
        <end position="244"/>
    </location>
</feature>
<sequence length="288" mass="31539">MGKFYESIPPNLIKWIKLQQLFWVASAPLSEYGHVNVSPKGLRGSLHIEDPNRVWYEDVTGSGSETVAHVRENGRMTIMFSAFEGTPRILRLFGKGTVHEFGTPEYEALLPPDRRRPGSRCAVVMDVEKVGTSCGLGVPLYTFNSHRPSLLNIAARLEDADQAFDGEATQARDSDVDRGIAEKGIKAWWTAQNTESIDGLPALQSAFKSHVTPVHAPPDGEWGKTTESQPSQPSQSSQPSQPSQAGDRRPLLGTKDGLMEVLRLISVFLMGLAVAAAYIKTSHDVQAM</sequence>
<evidence type="ECO:0000256" key="1">
    <source>
        <dbReference type="SAM" id="MobiDB-lite"/>
    </source>
</evidence>
<proteinExistence type="predicted"/>
<dbReference type="SUPFAM" id="SSF50475">
    <property type="entry name" value="FMN-binding split barrel"/>
    <property type="match status" value="1"/>
</dbReference>
<keyword evidence="2" id="KW-0472">Membrane</keyword>
<accession>J4G1A6</accession>
<dbReference type="STRING" id="599839.J4G1A6"/>
<dbReference type="AlphaFoldDB" id="J4G1A6"/>
<dbReference type="RefSeq" id="XP_012179251.1">
    <property type="nucleotide sequence ID" value="XM_012323861.1"/>
</dbReference>
<feature type="transmembrane region" description="Helical" evidence="2">
    <location>
        <begin position="261"/>
        <end position="279"/>
    </location>
</feature>
<dbReference type="InterPro" id="IPR012349">
    <property type="entry name" value="Split_barrel_FMN-bd"/>
</dbReference>
<dbReference type="EMBL" id="HE796958">
    <property type="protein sequence ID" value="CCL99968.1"/>
    <property type="molecule type" value="Genomic_DNA"/>
</dbReference>
<evidence type="ECO:0000313" key="4">
    <source>
        <dbReference type="Proteomes" id="UP000006352"/>
    </source>
</evidence>
<dbReference type="GeneID" id="24094879"/>
<dbReference type="InParanoid" id="J4G1A6"/>
<dbReference type="PANTHER" id="PTHR39336">
    <property type="entry name" value="PYRIDOXAMINE PHOSPHATE OXIDASE FAMILY PROTEIN (AFU_ORTHOLOGUE AFUA_6G11440)"/>
    <property type="match status" value="1"/>
</dbReference>
<name>J4G1A6_9APHY</name>
<protein>
    <submittedName>
        <fullName evidence="3">Uncharacterized protein</fullName>
    </submittedName>
</protein>
<evidence type="ECO:0000256" key="2">
    <source>
        <dbReference type="SAM" id="Phobius"/>
    </source>
</evidence>
<keyword evidence="2" id="KW-0812">Transmembrane</keyword>
<gene>
    <name evidence="3" type="ORF">FIBRA_01993</name>
</gene>
<dbReference type="PANTHER" id="PTHR39336:SF1">
    <property type="entry name" value="PYRIDOXAMINE PHOSPHATE OXIDASE FAMILY PROTEIN (AFU_ORTHOLOGUE AFUA_6G11440)"/>
    <property type="match status" value="1"/>
</dbReference>
<reference evidence="3 4" key="1">
    <citation type="journal article" date="2012" name="Appl. Environ. Microbiol.">
        <title>Short-read sequencing for genomic analysis of the brown rot fungus Fibroporia radiculosa.</title>
        <authorList>
            <person name="Tang J.D."/>
            <person name="Perkins A.D."/>
            <person name="Sonstegard T.S."/>
            <person name="Schroeder S.G."/>
            <person name="Burgess S.C."/>
            <person name="Diehl S.V."/>
        </authorList>
    </citation>
    <scope>NUCLEOTIDE SEQUENCE [LARGE SCALE GENOMIC DNA]</scope>
    <source>
        <strain evidence="3 4">TFFH 294</strain>
    </source>
</reference>
<dbReference type="HOGENOM" id="CLU_054794_2_1_1"/>
<evidence type="ECO:0000313" key="3">
    <source>
        <dbReference type="EMBL" id="CCL99968.1"/>
    </source>
</evidence>